<evidence type="ECO:0000313" key="2">
    <source>
        <dbReference type="Proteomes" id="UP000216451"/>
    </source>
</evidence>
<keyword evidence="2" id="KW-1185">Reference proteome</keyword>
<gene>
    <name evidence="1" type="ORF">BAQU_1967</name>
</gene>
<sequence>MNAPQVNLSQAAEMTGKAKNTIRRRRDELVKNGAVISKSGWLIPVPALIATGLLANSTPAGSHEHSSEPAGVQNELERLKIENAVLSERTRQQEHRIADLQIQLTDQRAALKLIESVDAHSSVENTTDTKKESFWTRLFHG</sequence>
<organism evidence="1 2">
    <name type="scientific">Bifidobacterium aquikefiri</name>
    <dbReference type="NCBI Taxonomy" id="1653207"/>
    <lineage>
        <taxon>Bacteria</taxon>
        <taxon>Bacillati</taxon>
        <taxon>Actinomycetota</taxon>
        <taxon>Actinomycetes</taxon>
        <taxon>Bifidobacteriales</taxon>
        <taxon>Bifidobacteriaceae</taxon>
        <taxon>Bifidobacterium</taxon>
    </lineage>
</organism>
<comment type="caution">
    <text evidence="1">The sequence shown here is derived from an EMBL/GenBank/DDBJ whole genome shotgun (WGS) entry which is preliminary data.</text>
</comment>
<dbReference type="GeneID" id="98296606"/>
<proteinExistence type="predicted"/>
<name>A0A261G0C2_9BIFI</name>
<dbReference type="RefSeq" id="WP_094695261.1">
    <property type="nucleotide sequence ID" value="NZ_JBDNVV010000032.1"/>
</dbReference>
<protein>
    <submittedName>
        <fullName evidence="1">Uncharacterized protein</fullName>
    </submittedName>
</protein>
<evidence type="ECO:0000313" key="1">
    <source>
        <dbReference type="EMBL" id="OZG64892.1"/>
    </source>
</evidence>
<dbReference type="AlphaFoldDB" id="A0A261G0C2"/>
<dbReference type="OrthoDB" id="5181913at2"/>
<accession>A0A261G0C2</accession>
<reference evidence="1 2" key="1">
    <citation type="journal article" date="2017" name="BMC Genomics">
        <title>Comparative genomic and phylogenomic analyses of the Bifidobacteriaceae family.</title>
        <authorList>
            <person name="Lugli G.A."/>
            <person name="Milani C."/>
            <person name="Turroni F."/>
            <person name="Duranti S."/>
            <person name="Mancabelli L."/>
            <person name="Mangifesta M."/>
            <person name="Ferrario C."/>
            <person name="Modesto M."/>
            <person name="Mattarelli P."/>
            <person name="Jiri K."/>
            <person name="van Sinderen D."/>
            <person name="Ventura M."/>
        </authorList>
    </citation>
    <scope>NUCLEOTIDE SEQUENCE [LARGE SCALE GENOMIC DNA]</scope>
    <source>
        <strain evidence="1 2">LMG 28769</strain>
    </source>
</reference>
<dbReference type="Proteomes" id="UP000216451">
    <property type="component" value="Unassembled WGS sequence"/>
</dbReference>
<dbReference type="EMBL" id="MWXA01000013">
    <property type="protein sequence ID" value="OZG64892.1"/>
    <property type="molecule type" value="Genomic_DNA"/>
</dbReference>